<dbReference type="InterPro" id="IPR007421">
    <property type="entry name" value="Schlafen_AlbA_2_dom"/>
</dbReference>
<dbReference type="Proteomes" id="UP000612009">
    <property type="component" value="Unassembled WGS sequence"/>
</dbReference>
<protein>
    <submittedName>
        <fullName evidence="2">DNA-binding domain protein</fullName>
    </submittedName>
</protein>
<dbReference type="GO" id="GO:0003677">
    <property type="term" value="F:DNA binding"/>
    <property type="evidence" value="ECO:0007669"/>
    <property type="project" value="UniProtKB-KW"/>
</dbReference>
<evidence type="ECO:0000313" key="3">
    <source>
        <dbReference type="Proteomes" id="UP000612009"/>
    </source>
</evidence>
<dbReference type="AlphaFoldDB" id="A0A811TCS1"/>
<proteinExistence type="predicted"/>
<name>A0A811TCS1_9EURY</name>
<dbReference type="InterPro" id="IPR038461">
    <property type="entry name" value="Schlafen_AlbA_2_dom_sf"/>
</dbReference>
<feature type="domain" description="Schlafen AlbA-2" evidence="1">
    <location>
        <begin position="25"/>
        <end position="142"/>
    </location>
</feature>
<dbReference type="EMBL" id="CAJHIR010000028">
    <property type="protein sequence ID" value="CAD6493538.1"/>
    <property type="molecule type" value="Genomic_DNA"/>
</dbReference>
<dbReference type="PANTHER" id="PTHR30595">
    <property type="entry name" value="GLPR-RELATED TRANSCRIPTIONAL REPRESSOR"/>
    <property type="match status" value="1"/>
</dbReference>
<dbReference type="PANTHER" id="PTHR30595:SF6">
    <property type="entry name" value="SCHLAFEN ALBA-2 DOMAIN-CONTAINING PROTEIN"/>
    <property type="match status" value="1"/>
</dbReference>
<accession>A0A811TCS1</accession>
<evidence type="ECO:0000259" key="1">
    <source>
        <dbReference type="Pfam" id="PF04326"/>
    </source>
</evidence>
<dbReference type="Gene3D" id="3.30.950.30">
    <property type="entry name" value="Schlafen, AAA domain"/>
    <property type="match status" value="1"/>
</dbReference>
<dbReference type="Pfam" id="PF04326">
    <property type="entry name" value="SLFN_AlbA_2"/>
    <property type="match status" value="1"/>
</dbReference>
<reference evidence="2" key="1">
    <citation type="submission" date="2020-10" db="EMBL/GenBank/DDBJ databases">
        <authorList>
            <person name="Hahn C.J."/>
            <person name="Laso-Perez R."/>
            <person name="Vulcano F."/>
            <person name="Vaziourakis K.-M."/>
            <person name="Stokke R."/>
            <person name="Steen I.H."/>
            <person name="Teske A."/>
            <person name="Boetius A."/>
            <person name="Liebeke M."/>
            <person name="Amann R."/>
            <person name="Knittel K."/>
        </authorList>
    </citation>
    <scope>NUCLEOTIDE SEQUENCE</scope>
    <source>
        <strain evidence="2">Gfbio:e3339647-f889-4370-9287-4fb5cb688e4c:AG392J18_GoMArc1</strain>
    </source>
</reference>
<comment type="caution">
    <text evidence="2">The sequence shown here is derived from an EMBL/GenBank/DDBJ whole genome shotgun (WGS) entry which is preliminary data.</text>
</comment>
<keyword evidence="2" id="KW-0238">DNA-binding</keyword>
<organism evidence="2 3">
    <name type="scientific">Candidatus Argoarchaeum ethanivorans</name>
    <dbReference type="NCBI Taxonomy" id="2608793"/>
    <lineage>
        <taxon>Archaea</taxon>
        <taxon>Methanobacteriati</taxon>
        <taxon>Methanobacteriota</taxon>
        <taxon>Stenosarchaea group</taxon>
        <taxon>Methanomicrobia</taxon>
        <taxon>Methanosarcinales</taxon>
        <taxon>Methanosarcinales incertae sedis</taxon>
        <taxon>GOM Arc I cluster</taxon>
        <taxon>Candidatus Argoarchaeum</taxon>
    </lineage>
</organism>
<evidence type="ECO:0000313" key="2">
    <source>
        <dbReference type="EMBL" id="CAD6493538.1"/>
    </source>
</evidence>
<sequence>MLFKKPLSKVEFPDIQKLKDAKIEESEILDYKEQMISDDKLVKHVTAFSNTSGGDLIVGIKESGRGGYPVAIQGIEDNVNKERLEQIIISNIRPRIGVQFHEIDIPNSDRIILIIRIPEGQNRPYYDIRSHKYYKRYNYGAIHMDEFEIESLYQKRFFGASKLAKYVEEIILFHRYRQLDDLPERIDGHIIITPLRIDDRIIDTSKEEQIRINFDPNKIRFKPDSRQQYLQGIVEPSRYGIEWNAWNNNIEAHRNGLVHFVKVYGSFHEGASTKVIEAETLTFDLLQTIQFAEKIYSIYDFMGKVRIILQVINPLNSKIDRGGHFPPHYERAPKCDADEIYIEREWDSWRLTEDYLEIGKNIMDEFSNYYGLWKAGMFDTDGEFILK</sequence>
<gene>
    <name evidence="2" type="ORF">LAKADJCE_00535</name>
</gene>